<feature type="compositionally biased region" description="Basic and acidic residues" evidence="5">
    <location>
        <begin position="50"/>
        <end position="68"/>
    </location>
</feature>
<feature type="compositionally biased region" description="Basic and acidic residues" evidence="5">
    <location>
        <begin position="509"/>
        <end position="534"/>
    </location>
</feature>
<evidence type="ECO:0000256" key="4">
    <source>
        <dbReference type="ARBA" id="ARBA00023242"/>
    </source>
</evidence>
<feature type="compositionally biased region" description="Basic residues" evidence="5">
    <location>
        <begin position="535"/>
        <end position="549"/>
    </location>
</feature>
<evidence type="ECO:0000256" key="3">
    <source>
        <dbReference type="ARBA" id="ARBA00023054"/>
    </source>
</evidence>
<reference evidence="8 9" key="1">
    <citation type="journal article" date="2015" name="Sci. Rep.">
        <title>Genome of the facultative scuticociliatosis pathogen Pseudocohnilembus persalinus provides insight into its virulence through horizontal gene transfer.</title>
        <authorList>
            <person name="Xiong J."/>
            <person name="Wang G."/>
            <person name="Cheng J."/>
            <person name="Tian M."/>
            <person name="Pan X."/>
            <person name="Warren A."/>
            <person name="Jiang C."/>
            <person name="Yuan D."/>
            <person name="Miao W."/>
        </authorList>
    </citation>
    <scope>NUCLEOTIDE SEQUENCE [LARGE SCALE GENOMIC DNA]</scope>
    <source>
        <strain evidence="8">36N120E</strain>
    </source>
</reference>
<feature type="domain" description="ESF1 RRM" evidence="7">
    <location>
        <begin position="229"/>
        <end position="389"/>
    </location>
</feature>
<dbReference type="InterPro" id="IPR012580">
    <property type="entry name" value="NUC153"/>
</dbReference>
<proteinExistence type="inferred from homology"/>
<evidence type="ECO:0000259" key="7">
    <source>
        <dbReference type="Pfam" id="PF25121"/>
    </source>
</evidence>
<evidence type="ECO:0000256" key="2">
    <source>
        <dbReference type="ARBA" id="ARBA00009087"/>
    </source>
</evidence>
<dbReference type="GO" id="GO:0005730">
    <property type="term" value="C:nucleolus"/>
    <property type="evidence" value="ECO:0007669"/>
    <property type="project" value="UniProtKB-SubCell"/>
</dbReference>
<dbReference type="PANTHER" id="PTHR12202:SF0">
    <property type="entry name" value="ESF1 HOMOLOG"/>
    <property type="match status" value="1"/>
</dbReference>
<dbReference type="Pfam" id="PF08159">
    <property type="entry name" value="NUC153"/>
    <property type="match status" value="1"/>
</dbReference>
<dbReference type="Proteomes" id="UP000054937">
    <property type="component" value="Unassembled WGS sequence"/>
</dbReference>
<feature type="compositionally biased region" description="Basic residues" evidence="5">
    <location>
        <begin position="84"/>
        <end position="94"/>
    </location>
</feature>
<feature type="region of interest" description="Disordered" evidence="5">
    <location>
        <begin position="508"/>
        <end position="642"/>
    </location>
</feature>
<feature type="compositionally biased region" description="Basic and acidic residues" evidence="5">
    <location>
        <begin position="619"/>
        <end position="633"/>
    </location>
</feature>
<dbReference type="GO" id="GO:0006364">
    <property type="term" value="P:rRNA processing"/>
    <property type="evidence" value="ECO:0007669"/>
    <property type="project" value="InterPro"/>
</dbReference>
<dbReference type="GO" id="GO:0003723">
    <property type="term" value="F:RNA binding"/>
    <property type="evidence" value="ECO:0007669"/>
    <property type="project" value="TreeGrafter"/>
</dbReference>
<protein>
    <submittedName>
        <fullName evidence="8">Uncharacterized protein</fullName>
    </submittedName>
</protein>
<dbReference type="InParanoid" id="A0A0V0QC95"/>
<feature type="region of interest" description="Disordered" evidence="5">
    <location>
        <begin position="1"/>
        <end position="29"/>
    </location>
</feature>
<comment type="similarity">
    <text evidence="2">Belongs to the ESF1 family.</text>
</comment>
<dbReference type="PANTHER" id="PTHR12202">
    <property type="entry name" value="ESF1 HOMOLOG"/>
    <property type="match status" value="1"/>
</dbReference>
<evidence type="ECO:0000256" key="5">
    <source>
        <dbReference type="SAM" id="MobiDB-lite"/>
    </source>
</evidence>
<keyword evidence="3" id="KW-0175">Coiled coil</keyword>
<name>A0A0V0QC95_PSEPJ</name>
<feature type="compositionally biased region" description="Acidic residues" evidence="5">
    <location>
        <begin position="573"/>
        <end position="590"/>
    </location>
</feature>
<comment type="caution">
    <text evidence="8">The sequence shown here is derived from an EMBL/GenBank/DDBJ whole genome shotgun (WGS) entry which is preliminary data.</text>
</comment>
<evidence type="ECO:0000256" key="1">
    <source>
        <dbReference type="ARBA" id="ARBA00004604"/>
    </source>
</evidence>
<feature type="region of interest" description="Disordered" evidence="5">
    <location>
        <begin position="50"/>
        <end position="200"/>
    </location>
</feature>
<dbReference type="EMBL" id="LDAU01000204">
    <property type="protein sequence ID" value="KRW99719.1"/>
    <property type="molecule type" value="Genomic_DNA"/>
</dbReference>
<dbReference type="InterPro" id="IPR039754">
    <property type="entry name" value="Esf1"/>
</dbReference>
<accession>A0A0V0QC95</accession>
<feature type="compositionally biased region" description="Basic and acidic residues" evidence="5">
    <location>
        <begin position="1"/>
        <end position="10"/>
    </location>
</feature>
<evidence type="ECO:0000313" key="8">
    <source>
        <dbReference type="EMBL" id="KRW99719.1"/>
    </source>
</evidence>
<dbReference type="OrthoDB" id="307786at2759"/>
<feature type="domain" description="NUC153" evidence="6">
    <location>
        <begin position="663"/>
        <end position="685"/>
    </location>
</feature>
<evidence type="ECO:0000313" key="9">
    <source>
        <dbReference type="Proteomes" id="UP000054937"/>
    </source>
</evidence>
<comment type="subcellular location">
    <subcellularLocation>
        <location evidence="1">Nucleus</location>
        <location evidence="1">Nucleolus</location>
    </subcellularLocation>
</comment>
<feature type="compositionally biased region" description="Basic residues" evidence="5">
    <location>
        <begin position="144"/>
        <end position="159"/>
    </location>
</feature>
<dbReference type="InterPro" id="IPR056750">
    <property type="entry name" value="RRM_ESF1"/>
</dbReference>
<evidence type="ECO:0000259" key="6">
    <source>
        <dbReference type="Pfam" id="PF08159"/>
    </source>
</evidence>
<keyword evidence="9" id="KW-1185">Reference proteome</keyword>
<dbReference type="AlphaFoldDB" id="A0A0V0QC95"/>
<sequence length="710" mass="85391">MAEKIKDSRFQKLNYDPKFQNMSKKQDKVKIDSRFKEMFTSDKYKVVGKTDKYGREIKAEKGQNKELDEYYYMSDDEEQETNQQKKKQEKKKLNKNINQSQKKQSKQQEESQESQEEDDDDSEIVIDENMEDCDESEEDQQQQNKKKGQNKQNQKKTNNKKIDKRFQSKQQEDEEESDEVSNPFENGFEWNEVSSSDEGIEDMEDEIDEDLWEEDKKNVQYAKDTSKILALQNYDWVHISSKELMILFTSFCQNIGHIKSVTVYPSKFGKEMMEKENREGPQGIWKKDDEIDKEKIAKRKNKPMRTLDNRIIVKQDDKYSDLNIEALRKYEKTRLQYYYAIIECDTVKTAVNIYDNCNEQEFELTGIPLDLRFVPEDLQFPFEPKERCTKLPPITEVKNFTNRSLAHTNVQLTWDEPNFDKFKFLHGKDLNEEDLDKINWDEFLGDFDSDEDRDNDVQNDDEDDAQYQEELKKKNEQMDWRKNFDKKSKSKNRKEDMEIVFMSGFGDIQKNKEKREQEEKQLQEESGWERYLRLKKEKSKAKKLAKKQQKQTDEDYFIDPSNTLYKEQKENSDSDESEQVLEYDSEDQEDNQNKNKNNKKQQIKNKENKKSNLQSHEYLSLEERIKQKKAEKDRKRKEKQNLGLLVDDAENDRINDFKVDVEDERFKKMYEQTDFYLDPTSKNYKSKYNKAFLDEQQKQRKKKKIAQKDY</sequence>
<feature type="compositionally biased region" description="Acidic residues" evidence="5">
    <location>
        <begin position="110"/>
        <end position="140"/>
    </location>
</feature>
<dbReference type="OMA" id="YEMEMSW"/>
<organism evidence="8 9">
    <name type="scientific">Pseudocohnilembus persalinus</name>
    <name type="common">Ciliate</name>
    <dbReference type="NCBI Taxonomy" id="266149"/>
    <lineage>
        <taxon>Eukaryota</taxon>
        <taxon>Sar</taxon>
        <taxon>Alveolata</taxon>
        <taxon>Ciliophora</taxon>
        <taxon>Intramacronucleata</taxon>
        <taxon>Oligohymenophorea</taxon>
        <taxon>Scuticociliatia</taxon>
        <taxon>Philasterida</taxon>
        <taxon>Pseudocohnilembidae</taxon>
        <taxon>Pseudocohnilembus</taxon>
    </lineage>
</organism>
<dbReference type="Pfam" id="PF25121">
    <property type="entry name" value="RRM_ESF1"/>
    <property type="match status" value="1"/>
</dbReference>
<keyword evidence="4" id="KW-0539">Nucleus</keyword>
<gene>
    <name evidence="8" type="ORF">PPERSA_07796</name>
</gene>
<feature type="region of interest" description="Disordered" evidence="5">
    <location>
        <begin position="471"/>
        <end position="496"/>
    </location>
</feature>